<reference evidence="8" key="2">
    <citation type="submission" date="2021-09" db="EMBL/GenBank/DDBJ databases">
        <authorList>
            <person name="Gilroy R."/>
        </authorList>
    </citation>
    <scope>NUCLEOTIDE SEQUENCE</scope>
    <source>
        <strain evidence="8">ChiGjej2B2-19336</strain>
    </source>
</reference>
<comment type="similarity">
    <text evidence="2 7">Belongs to the FliR/MopE/SpaR family.</text>
</comment>
<dbReference type="InterPro" id="IPR006304">
    <property type="entry name" value="T3SS_SpaR/YscT"/>
</dbReference>
<evidence type="ECO:0000256" key="3">
    <source>
        <dbReference type="ARBA" id="ARBA00022475"/>
    </source>
</evidence>
<sequence length="272" mass="29673">MDTGLFWGFSPQQHLLAFLLGTPRLFMLMQTAPFMGGTLVTGQLRFTLVLACYMVLHPMLLGQLPPWDGLTLVSGLHMGALVAKEVFLGMLMGLLAGMLFWTIQCAGFFIDNQRGAGQATETDPLAGEQTSPTGSFFFQSAVYVFFSTGAFLTFLGIVYASYECWPVFSLLPSALFERPALPLFFAEKVSDLALDMMLLAGPVVVACLLTDISLGLINRFASQLNVYVLAMPVKSGLASLLLIFYFSMLMTGAVGMFDSFGSDLQYLRVLLP</sequence>
<evidence type="ECO:0000313" key="9">
    <source>
        <dbReference type="Proteomes" id="UP000698963"/>
    </source>
</evidence>
<evidence type="ECO:0000256" key="7">
    <source>
        <dbReference type="RuleBase" id="RU362072"/>
    </source>
</evidence>
<dbReference type="NCBIfam" id="TIGR01401">
    <property type="entry name" value="fliR_like_III"/>
    <property type="match status" value="1"/>
</dbReference>
<accession>A0A921AVH5</accession>
<keyword evidence="6 7" id="KW-0472">Membrane</keyword>
<feature type="transmembrane region" description="Helical" evidence="7">
    <location>
        <begin position="86"/>
        <end position="110"/>
    </location>
</feature>
<name>A0A921AVH5_9BACT</name>
<evidence type="ECO:0000313" key="8">
    <source>
        <dbReference type="EMBL" id="HJD96691.1"/>
    </source>
</evidence>
<dbReference type="EMBL" id="DYZA01000065">
    <property type="protein sequence ID" value="HJD96691.1"/>
    <property type="molecule type" value="Genomic_DNA"/>
</dbReference>
<evidence type="ECO:0000256" key="2">
    <source>
        <dbReference type="ARBA" id="ARBA00009772"/>
    </source>
</evidence>
<dbReference type="Pfam" id="PF01311">
    <property type="entry name" value="Bac_export_1"/>
    <property type="match status" value="1"/>
</dbReference>
<dbReference type="RefSeq" id="WP_304121189.1">
    <property type="nucleotide sequence ID" value="NZ_DYZA01000065.1"/>
</dbReference>
<evidence type="ECO:0000256" key="6">
    <source>
        <dbReference type="ARBA" id="ARBA00023136"/>
    </source>
</evidence>
<feature type="transmembrane region" description="Helical" evidence="7">
    <location>
        <begin position="196"/>
        <end position="217"/>
    </location>
</feature>
<reference evidence="8" key="1">
    <citation type="journal article" date="2021" name="PeerJ">
        <title>Extensive microbial diversity within the chicken gut microbiome revealed by metagenomics and culture.</title>
        <authorList>
            <person name="Gilroy R."/>
            <person name="Ravi A."/>
            <person name="Getino M."/>
            <person name="Pursley I."/>
            <person name="Horton D.L."/>
            <person name="Alikhan N.F."/>
            <person name="Baker D."/>
            <person name="Gharbi K."/>
            <person name="Hall N."/>
            <person name="Watson M."/>
            <person name="Adriaenssens E.M."/>
            <person name="Foster-Nyarko E."/>
            <person name="Jarju S."/>
            <person name="Secka A."/>
            <person name="Antonio M."/>
            <person name="Oren A."/>
            <person name="Chaudhuri R.R."/>
            <person name="La Ragione R."/>
            <person name="Hildebrand F."/>
            <person name="Pallen M.J."/>
        </authorList>
    </citation>
    <scope>NUCLEOTIDE SEQUENCE</scope>
    <source>
        <strain evidence="8">ChiGjej2B2-19336</strain>
    </source>
</reference>
<dbReference type="Proteomes" id="UP000698963">
    <property type="component" value="Unassembled WGS sequence"/>
</dbReference>
<keyword evidence="5 7" id="KW-1133">Transmembrane helix</keyword>
<feature type="transmembrane region" description="Helical" evidence="7">
    <location>
        <begin position="237"/>
        <end position="257"/>
    </location>
</feature>
<dbReference type="InterPro" id="IPR002010">
    <property type="entry name" value="T3SS_IM_R"/>
</dbReference>
<evidence type="ECO:0000256" key="5">
    <source>
        <dbReference type="ARBA" id="ARBA00022989"/>
    </source>
</evidence>
<dbReference type="GO" id="GO:0005886">
    <property type="term" value="C:plasma membrane"/>
    <property type="evidence" value="ECO:0007669"/>
    <property type="project" value="UniProtKB-SubCell"/>
</dbReference>
<comment type="subcellular location">
    <subcellularLocation>
        <location evidence="1 7">Cell membrane</location>
        <topology evidence="1 7">Multi-pass membrane protein</topology>
    </subcellularLocation>
</comment>
<evidence type="ECO:0000256" key="1">
    <source>
        <dbReference type="ARBA" id="ARBA00004651"/>
    </source>
</evidence>
<proteinExistence type="inferred from homology"/>
<dbReference type="PANTHER" id="PTHR30065">
    <property type="entry name" value="FLAGELLAR BIOSYNTHETIC PROTEIN FLIR"/>
    <property type="match status" value="1"/>
</dbReference>
<evidence type="ECO:0000256" key="4">
    <source>
        <dbReference type="ARBA" id="ARBA00022692"/>
    </source>
</evidence>
<feature type="transmembrane region" description="Helical" evidence="7">
    <location>
        <begin position="46"/>
        <end position="66"/>
    </location>
</feature>
<gene>
    <name evidence="8" type="primary">sctT</name>
    <name evidence="8" type="ORF">K8W16_03480</name>
</gene>
<protein>
    <submittedName>
        <fullName evidence="8">Type III secretion system export apparatus subunit SctT</fullName>
    </submittedName>
</protein>
<feature type="transmembrane region" description="Helical" evidence="7">
    <location>
        <begin position="15"/>
        <end position="34"/>
    </location>
</feature>
<dbReference type="GO" id="GO:0006605">
    <property type="term" value="P:protein targeting"/>
    <property type="evidence" value="ECO:0007669"/>
    <property type="project" value="UniProtKB-UniRule"/>
</dbReference>
<dbReference type="AlphaFoldDB" id="A0A921AVH5"/>
<dbReference type="PANTHER" id="PTHR30065:SF1">
    <property type="entry name" value="SURFACE PRESENTATION OF ANTIGENS PROTEIN SPAR"/>
    <property type="match status" value="1"/>
</dbReference>
<organism evidence="8 9">
    <name type="scientific">Mailhella massiliensis</name>
    <dbReference type="NCBI Taxonomy" id="1903261"/>
    <lineage>
        <taxon>Bacteria</taxon>
        <taxon>Pseudomonadati</taxon>
        <taxon>Thermodesulfobacteriota</taxon>
        <taxon>Desulfovibrionia</taxon>
        <taxon>Desulfovibrionales</taxon>
        <taxon>Desulfovibrionaceae</taxon>
        <taxon>Mailhella</taxon>
    </lineage>
</organism>
<comment type="caution">
    <text evidence="8">The sequence shown here is derived from an EMBL/GenBank/DDBJ whole genome shotgun (WGS) entry which is preliminary data.</text>
</comment>
<dbReference type="PRINTS" id="PR00953">
    <property type="entry name" value="TYPE3IMRPROT"/>
</dbReference>
<keyword evidence="4 7" id="KW-0812">Transmembrane</keyword>
<feature type="transmembrane region" description="Helical" evidence="7">
    <location>
        <begin position="141"/>
        <end position="162"/>
    </location>
</feature>
<keyword evidence="3 7" id="KW-1003">Cell membrane</keyword>